<proteinExistence type="predicted"/>
<dbReference type="EMBL" id="JASPKY010000502">
    <property type="protein sequence ID" value="KAK9694773.1"/>
    <property type="molecule type" value="Genomic_DNA"/>
</dbReference>
<dbReference type="Proteomes" id="UP001458880">
    <property type="component" value="Unassembled WGS sequence"/>
</dbReference>
<accession>A0AAW1IXK2</accession>
<sequence>MGAHIFAFYPKNLAVNPDQNTKSYTIGILENPRLDFNVYLKSGGEEILRPLHDNTSGFDFIFQPKSSDSLVFISGDKDDECGASYHINTFNKKAGLDLIGSSDPNLYLLDAVMIGSSDPNLYLLDAVIQPLFKINPIYKLEYYDQHLQYLHPIQFVSAGLSLTNTSNIYTQSNSYQLGCLCSE</sequence>
<comment type="caution">
    <text evidence="1">The sequence shown here is derived from an EMBL/GenBank/DDBJ whole genome shotgun (WGS) entry which is preliminary data.</text>
</comment>
<protein>
    <submittedName>
        <fullName evidence="1">Uncharacterized protein</fullName>
    </submittedName>
</protein>
<organism evidence="1 2">
    <name type="scientific">Popillia japonica</name>
    <name type="common">Japanese beetle</name>
    <dbReference type="NCBI Taxonomy" id="7064"/>
    <lineage>
        <taxon>Eukaryota</taxon>
        <taxon>Metazoa</taxon>
        <taxon>Ecdysozoa</taxon>
        <taxon>Arthropoda</taxon>
        <taxon>Hexapoda</taxon>
        <taxon>Insecta</taxon>
        <taxon>Pterygota</taxon>
        <taxon>Neoptera</taxon>
        <taxon>Endopterygota</taxon>
        <taxon>Coleoptera</taxon>
        <taxon>Polyphaga</taxon>
        <taxon>Scarabaeiformia</taxon>
        <taxon>Scarabaeidae</taxon>
        <taxon>Rutelinae</taxon>
        <taxon>Popillia</taxon>
    </lineage>
</organism>
<keyword evidence="2" id="KW-1185">Reference proteome</keyword>
<gene>
    <name evidence="1" type="ORF">QE152_g33286</name>
</gene>
<evidence type="ECO:0000313" key="1">
    <source>
        <dbReference type="EMBL" id="KAK9694773.1"/>
    </source>
</evidence>
<name>A0AAW1IXK2_POPJA</name>
<evidence type="ECO:0000313" key="2">
    <source>
        <dbReference type="Proteomes" id="UP001458880"/>
    </source>
</evidence>
<dbReference type="AlphaFoldDB" id="A0AAW1IXK2"/>
<reference evidence="1 2" key="1">
    <citation type="journal article" date="2024" name="BMC Genomics">
        <title>De novo assembly and annotation of Popillia japonica's genome with initial clues to its potential as an invasive pest.</title>
        <authorList>
            <person name="Cucini C."/>
            <person name="Boschi S."/>
            <person name="Funari R."/>
            <person name="Cardaioli E."/>
            <person name="Iannotti N."/>
            <person name="Marturano G."/>
            <person name="Paoli F."/>
            <person name="Bruttini M."/>
            <person name="Carapelli A."/>
            <person name="Frati F."/>
            <person name="Nardi F."/>
        </authorList>
    </citation>
    <scope>NUCLEOTIDE SEQUENCE [LARGE SCALE GENOMIC DNA]</scope>
    <source>
        <strain evidence="1">DMR45628</strain>
    </source>
</reference>